<protein>
    <recommendedName>
        <fullName evidence="2">F-box domain-containing protein</fullName>
    </recommendedName>
</protein>
<evidence type="ECO:0000313" key="4">
    <source>
        <dbReference type="Proteomes" id="UP000777438"/>
    </source>
</evidence>
<dbReference type="SUPFAM" id="SSF81383">
    <property type="entry name" value="F-box domain"/>
    <property type="match status" value="1"/>
</dbReference>
<dbReference type="GO" id="GO:0031146">
    <property type="term" value="P:SCF-dependent proteasomal ubiquitin-dependent protein catabolic process"/>
    <property type="evidence" value="ECO:0007669"/>
    <property type="project" value="TreeGrafter"/>
</dbReference>
<dbReference type="Pfam" id="PF12937">
    <property type="entry name" value="F-box-like"/>
    <property type="match status" value="1"/>
</dbReference>
<dbReference type="AlphaFoldDB" id="A0A9P8WCE5"/>
<dbReference type="GO" id="GO:0019005">
    <property type="term" value="C:SCF ubiquitin ligase complex"/>
    <property type="evidence" value="ECO:0007669"/>
    <property type="project" value="TreeGrafter"/>
</dbReference>
<reference evidence="3 4" key="1">
    <citation type="journal article" date="2021" name="Nat. Commun.">
        <title>Genetic determinants of endophytism in the Arabidopsis root mycobiome.</title>
        <authorList>
            <person name="Mesny F."/>
            <person name="Miyauchi S."/>
            <person name="Thiergart T."/>
            <person name="Pickel B."/>
            <person name="Atanasova L."/>
            <person name="Karlsson M."/>
            <person name="Huettel B."/>
            <person name="Barry K.W."/>
            <person name="Haridas S."/>
            <person name="Chen C."/>
            <person name="Bauer D."/>
            <person name="Andreopoulos W."/>
            <person name="Pangilinan J."/>
            <person name="LaButti K."/>
            <person name="Riley R."/>
            <person name="Lipzen A."/>
            <person name="Clum A."/>
            <person name="Drula E."/>
            <person name="Henrissat B."/>
            <person name="Kohler A."/>
            <person name="Grigoriev I.V."/>
            <person name="Martin F.M."/>
            <person name="Hacquard S."/>
        </authorList>
    </citation>
    <scope>NUCLEOTIDE SEQUENCE [LARGE SCALE GENOMIC DNA]</scope>
    <source>
        <strain evidence="3 4">MPI-CAGE-CH-0241</strain>
    </source>
</reference>
<evidence type="ECO:0000313" key="3">
    <source>
        <dbReference type="EMBL" id="KAH6897057.1"/>
    </source>
</evidence>
<feature type="region of interest" description="Disordered" evidence="1">
    <location>
        <begin position="1"/>
        <end position="105"/>
    </location>
</feature>
<dbReference type="Gene3D" id="3.80.10.10">
    <property type="entry name" value="Ribonuclease Inhibitor"/>
    <property type="match status" value="2"/>
</dbReference>
<dbReference type="OrthoDB" id="550575at2759"/>
<dbReference type="InterPro" id="IPR001810">
    <property type="entry name" value="F-box_dom"/>
</dbReference>
<gene>
    <name evidence="3" type="ORF">B0T10DRAFT_172438</name>
</gene>
<dbReference type="InterPro" id="IPR036047">
    <property type="entry name" value="F-box-like_dom_sf"/>
</dbReference>
<name>A0A9P8WCE5_9HYPO</name>
<dbReference type="InterPro" id="IPR032675">
    <property type="entry name" value="LRR_dom_sf"/>
</dbReference>
<dbReference type="SUPFAM" id="SSF52047">
    <property type="entry name" value="RNI-like"/>
    <property type="match status" value="1"/>
</dbReference>
<dbReference type="InterPro" id="IPR057207">
    <property type="entry name" value="FBXL15_LRR"/>
</dbReference>
<dbReference type="Proteomes" id="UP000777438">
    <property type="component" value="Unassembled WGS sequence"/>
</dbReference>
<dbReference type="SMART" id="SM00256">
    <property type="entry name" value="FBOX"/>
    <property type="match status" value="1"/>
</dbReference>
<dbReference type="PROSITE" id="PS50181">
    <property type="entry name" value="FBOX"/>
    <property type="match status" value="1"/>
</dbReference>
<evidence type="ECO:0000256" key="1">
    <source>
        <dbReference type="SAM" id="MobiDB-lite"/>
    </source>
</evidence>
<dbReference type="SMART" id="SM00367">
    <property type="entry name" value="LRR_CC"/>
    <property type="match status" value="7"/>
</dbReference>
<dbReference type="PANTHER" id="PTHR13318">
    <property type="entry name" value="PARTNER OF PAIRED, ISOFORM B-RELATED"/>
    <property type="match status" value="1"/>
</dbReference>
<dbReference type="EMBL" id="JAGPYM010000003">
    <property type="protein sequence ID" value="KAH6897057.1"/>
    <property type="molecule type" value="Genomic_DNA"/>
</dbReference>
<evidence type="ECO:0000259" key="2">
    <source>
        <dbReference type="PROSITE" id="PS50181"/>
    </source>
</evidence>
<dbReference type="Pfam" id="PF25372">
    <property type="entry name" value="DUF7885"/>
    <property type="match status" value="1"/>
</dbReference>
<comment type="caution">
    <text evidence="3">The sequence shown here is derived from an EMBL/GenBank/DDBJ whole genome shotgun (WGS) entry which is preliminary data.</text>
</comment>
<feature type="compositionally biased region" description="Polar residues" evidence="1">
    <location>
        <begin position="60"/>
        <end position="73"/>
    </location>
</feature>
<feature type="compositionally biased region" description="Low complexity" evidence="1">
    <location>
        <begin position="8"/>
        <end position="18"/>
    </location>
</feature>
<accession>A0A9P8WCE5</accession>
<dbReference type="InterPro" id="IPR006553">
    <property type="entry name" value="Leu-rich_rpt_Cys-con_subtyp"/>
</dbReference>
<keyword evidence="4" id="KW-1185">Reference proteome</keyword>
<organism evidence="3 4">
    <name type="scientific">Thelonectria olida</name>
    <dbReference type="NCBI Taxonomy" id="1576542"/>
    <lineage>
        <taxon>Eukaryota</taxon>
        <taxon>Fungi</taxon>
        <taxon>Dikarya</taxon>
        <taxon>Ascomycota</taxon>
        <taxon>Pezizomycotina</taxon>
        <taxon>Sordariomycetes</taxon>
        <taxon>Hypocreomycetidae</taxon>
        <taxon>Hypocreales</taxon>
        <taxon>Nectriaceae</taxon>
        <taxon>Thelonectria</taxon>
    </lineage>
</organism>
<feature type="domain" description="F-box" evidence="2">
    <location>
        <begin position="157"/>
        <end position="203"/>
    </location>
</feature>
<proteinExistence type="predicted"/>
<sequence>MADVYVIGSGSSSPAPGSIHTPSPTPPDVPTKGKGRRRFLRGIQRISSTPSLPGLRRSRSVGSPYSTRTTLSCVSLAGTGPSTPHRGGSSTPQQPSPLGYPSASTTTTYTSTGEFPFESIASHLAIRRIENGTPASSYATVPLPADIKAKQVQKPRLDFWGDMPQEIQIQILSFLRPKELVRASLVSRAFYKACFDGQLWGCLDATEFYQDISAEALSKIITLAGPFVKDLNLRGCVQVEHYKRTDAIVKCKNLMNVTLEGCQNFQKHTLHSILRGNEKLVRLNLTGLNAVSNTSCTIIAEACPQLETFNISWCSRVDGRGVKAVVEGCPRLKDLRVGEIGRLDDLELAEAIFKTNNLETLIMGGCSDLNDEALKTMIHGVNPEFDILTDLPVVPPRKLRQLDLSSCIRLTDAGVKALAHNVPNLAGLQLSGCKLLTDSALEPILASTPHLTLLELEDLNNLTNTLLSEHLCNAPCVKTLRNLSLSYCEEIGDTGVHPLMEKCVGLRSIELDNTRISDFVLTEAAAMVNKRSKRSVTTKDGPKMTLKMTVYDCQNVTWTGIREVLFRNTQVKPIPGKPGRVSYPTEIIGLKCFYGYQMTVDEHQKRVLRNDLAAAGRLERKWADYMQATEELGISERTGRRRRRRRAREAQALHLDEEGDGVIGGTGRRRARTLGSCTVM</sequence>